<dbReference type="AlphaFoldDB" id="E3PWX6"/>
<dbReference type="eggNOG" id="COG2801">
    <property type="taxonomic scope" value="Bacteria"/>
</dbReference>
<evidence type="ECO:0000313" key="1">
    <source>
        <dbReference type="EMBL" id="CBH20941.1"/>
    </source>
</evidence>
<dbReference type="HOGENOM" id="CLU_2715377_0_0_9"/>
<evidence type="ECO:0000313" key="2">
    <source>
        <dbReference type="Proteomes" id="UP000007041"/>
    </source>
</evidence>
<keyword evidence="2" id="KW-1185">Reference proteome</keyword>
<name>E3PWX6_ACESD</name>
<proteinExistence type="predicted"/>
<protein>
    <submittedName>
        <fullName evidence="1">Transposase</fullName>
    </submittedName>
</protein>
<dbReference type="Proteomes" id="UP000007041">
    <property type="component" value="Chromosome"/>
</dbReference>
<dbReference type="BioCyc" id="CSTI499177:GJE9-859-MONOMER"/>
<organism evidence="1 2">
    <name type="scientific">Acetoanaerobium sticklandii (strain ATCC 12662 / DSM 519 / JCM 1433 / CCUG 9281 / NCIMB 10654 / HF)</name>
    <name type="common">Clostridium sticklandii</name>
    <dbReference type="NCBI Taxonomy" id="499177"/>
    <lineage>
        <taxon>Bacteria</taxon>
        <taxon>Bacillati</taxon>
        <taxon>Bacillota</taxon>
        <taxon>Clostridia</taxon>
        <taxon>Peptostreptococcales</taxon>
        <taxon>Filifactoraceae</taxon>
        <taxon>Acetoanaerobium</taxon>
    </lineage>
</organism>
<gene>
    <name evidence="1" type="ordered locus">CLOST_0815</name>
</gene>
<accession>E3PWX6</accession>
<dbReference type="STRING" id="1511.CLOST_0815"/>
<reference evidence="2" key="1">
    <citation type="journal article" date="2010" name="BMC Genomics">
        <title>Clostridium sticklandii, a specialist in amino acid degradation:revisiting its metabolism through its genome sequence.</title>
        <authorList>
            <person name="Fonknechten N."/>
            <person name="Chaussonnerie S."/>
            <person name="Tricot S."/>
            <person name="Lajus A."/>
            <person name="Andreesen J.R."/>
            <person name="Perchat N."/>
            <person name="Pelletier E."/>
            <person name="Gouyvenoux M."/>
            <person name="Barbe V."/>
            <person name="Salanoubat M."/>
            <person name="Le Paslier D."/>
            <person name="Weissenbach J."/>
            <person name="Cohen G.N."/>
            <person name="Kreimeyer A."/>
        </authorList>
    </citation>
    <scope>NUCLEOTIDE SEQUENCE [LARGE SCALE GENOMIC DNA]</scope>
    <source>
        <strain evidence="2">ATCC 12662 / DSM 519 / JCM 1433 / CCUG 9281 / NCIMB 10654 / HF</strain>
    </source>
</reference>
<dbReference type="EMBL" id="FP565809">
    <property type="protein sequence ID" value="CBH20941.1"/>
    <property type="molecule type" value="Genomic_DNA"/>
</dbReference>
<sequence>MKKLGIKSIIIKKYRPTTSKSKIKEQENVLKRDFKATTINEKWVTVYVNLKVPQNIIEISPRGNLKYPYDKS</sequence>
<dbReference type="KEGG" id="cst:CLOST_0815"/>